<dbReference type="GO" id="GO:0002161">
    <property type="term" value="F:aminoacyl-tRNA deacylase activity"/>
    <property type="evidence" value="ECO:0007669"/>
    <property type="project" value="InterPro"/>
</dbReference>
<dbReference type="InterPro" id="IPR007214">
    <property type="entry name" value="YbaK/aa-tRNA-synth-assoc-dom"/>
</dbReference>
<feature type="domain" description="YbaK/aminoacyl-tRNA synthetase-associated" evidence="2">
    <location>
        <begin position="54"/>
        <end position="171"/>
    </location>
</feature>
<proteinExistence type="predicted"/>
<feature type="compositionally biased region" description="Low complexity" evidence="1">
    <location>
        <begin position="1"/>
        <end position="20"/>
    </location>
</feature>
<dbReference type="AlphaFoldDB" id="A0A9W6LY79"/>
<protein>
    <submittedName>
        <fullName evidence="3">Aminoacyl-tRNA deacylase</fullName>
    </submittedName>
</protein>
<evidence type="ECO:0000256" key="1">
    <source>
        <dbReference type="SAM" id="MobiDB-lite"/>
    </source>
</evidence>
<name>A0A9W6LY79_9MICO</name>
<dbReference type="PANTHER" id="PTHR30411:SF1">
    <property type="entry name" value="CYTOPLASMIC PROTEIN"/>
    <property type="match status" value="1"/>
</dbReference>
<sequence length="184" mass="19323">MGEPGVGEQSVGEQGVGEQSEQAERERTHRAVQRVEQALRDGGVEPRIRWFETATPTAVAAAAELGIEVGAIANSLVFTFDDEPLLVMTSGAHRVDTAFLGERLGGRIRRADPETVKAATGQTIGGVAPVGHPAPIRTVVDVALAGYPEVWAAAGHAHTVFPTTFDELVRLTGGEPGPVEPSEV</sequence>
<dbReference type="EMBL" id="BSEN01000001">
    <property type="protein sequence ID" value="GLJ74923.1"/>
    <property type="molecule type" value="Genomic_DNA"/>
</dbReference>
<feature type="region of interest" description="Disordered" evidence="1">
    <location>
        <begin position="1"/>
        <end position="31"/>
    </location>
</feature>
<dbReference type="Pfam" id="PF04073">
    <property type="entry name" value="tRNA_edit"/>
    <property type="match status" value="1"/>
</dbReference>
<evidence type="ECO:0000313" key="4">
    <source>
        <dbReference type="Proteomes" id="UP001142372"/>
    </source>
</evidence>
<reference evidence="3" key="2">
    <citation type="submission" date="2023-01" db="EMBL/GenBank/DDBJ databases">
        <authorList>
            <person name="Sun Q."/>
            <person name="Evtushenko L."/>
        </authorList>
    </citation>
    <scope>NUCLEOTIDE SEQUENCE</scope>
    <source>
        <strain evidence="3">VKM Ac-1401</strain>
    </source>
</reference>
<accession>A0A9W6LY79</accession>
<gene>
    <name evidence="3" type="ORF">GCM10017584_04960</name>
</gene>
<dbReference type="Proteomes" id="UP001142372">
    <property type="component" value="Unassembled WGS sequence"/>
</dbReference>
<dbReference type="SUPFAM" id="SSF55826">
    <property type="entry name" value="YbaK/ProRS associated domain"/>
    <property type="match status" value="1"/>
</dbReference>
<organism evidence="3 4">
    <name type="scientific">Leifsonia poae</name>
    <dbReference type="NCBI Taxonomy" id="110933"/>
    <lineage>
        <taxon>Bacteria</taxon>
        <taxon>Bacillati</taxon>
        <taxon>Actinomycetota</taxon>
        <taxon>Actinomycetes</taxon>
        <taxon>Micrococcales</taxon>
        <taxon>Microbacteriaceae</taxon>
        <taxon>Leifsonia</taxon>
    </lineage>
</organism>
<dbReference type="CDD" id="cd04333">
    <property type="entry name" value="ProX_deacylase"/>
    <property type="match status" value="1"/>
</dbReference>
<dbReference type="InterPro" id="IPR036754">
    <property type="entry name" value="YbaK/aa-tRNA-synt-asso_dom_sf"/>
</dbReference>
<dbReference type="Gene3D" id="3.90.960.10">
    <property type="entry name" value="YbaK/aminoacyl-tRNA synthetase-associated domain"/>
    <property type="match status" value="1"/>
</dbReference>
<keyword evidence="4" id="KW-1185">Reference proteome</keyword>
<evidence type="ECO:0000313" key="3">
    <source>
        <dbReference type="EMBL" id="GLJ74923.1"/>
    </source>
</evidence>
<reference evidence="3" key="1">
    <citation type="journal article" date="2014" name="Int. J. Syst. Evol. Microbiol.">
        <title>Complete genome sequence of Corynebacterium casei LMG S-19264T (=DSM 44701T), isolated from a smear-ripened cheese.</title>
        <authorList>
            <consortium name="US DOE Joint Genome Institute (JGI-PGF)"/>
            <person name="Walter F."/>
            <person name="Albersmeier A."/>
            <person name="Kalinowski J."/>
            <person name="Ruckert C."/>
        </authorList>
    </citation>
    <scope>NUCLEOTIDE SEQUENCE</scope>
    <source>
        <strain evidence="3">VKM Ac-1401</strain>
    </source>
</reference>
<evidence type="ECO:0000259" key="2">
    <source>
        <dbReference type="Pfam" id="PF04073"/>
    </source>
</evidence>
<dbReference type="PANTHER" id="PTHR30411">
    <property type="entry name" value="CYTOPLASMIC PROTEIN"/>
    <property type="match status" value="1"/>
</dbReference>
<comment type="caution">
    <text evidence="3">The sequence shown here is derived from an EMBL/GenBank/DDBJ whole genome shotgun (WGS) entry which is preliminary data.</text>
</comment>